<evidence type="ECO:0000313" key="2">
    <source>
        <dbReference type="EMBL" id="KAG2334672.1"/>
    </source>
</evidence>
<evidence type="ECO:0000313" key="3">
    <source>
        <dbReference type="Proteomes" id="UP000886595"/>
    </source>
</evidence>
<keyword evidence="1" id="KW-0732">Signal</keyword>
<proteinExistence type="predicted"/>
<feature type="chain" id="PRO_5036454700" evidence="1">
    <location>
        <begin position="25"/>
        <end position="50"/>
    </location>
</feature>
<name>A0A8X8BGL4_BRACI</name>
<comment type="caution">
    <text evidence="2">The sequence shown here is derived from an EMBL/GenBank/DDBJ whole genome shotgun (WGS) entry which is preliminary data.</text>
</comment>
<dbReference type="Proteomes" id="UP000886595">
    <property type="component" value="Unassembled WGS sequence"/>
</dbReference>
<dbReference type="OrthoDB" id="1214939at2759"/>
<reference evidence="2 3" key="1">
    <citation type="submission" date="2020-02" db="EMBL/GenBank/DDBJ databases">
        <authorList>
            <person name="Ma Q."/>
            <person name="Huang Y."/>
            <person name="Song X."/>
            <person name="Pei D."/>
        </authorList>
    </citation>
    <scope>NUCLEOTIDE SEQUENCE [LARGE SCALE GENOMIC DNA]</scope>
    <source>
        <strain evidence="2">Sxm20200214</strain>
        <tissue evidence="2">Leaf</tissue>
    </source>
</reference>
<dbReference type="AlphaFoldDB" id="A0A8X8BGL4"/>
<organism evidence="2 3">
    <name type="scientific">Brassica carinata</name>
    <name type="common">Ethiopian mustard</name>
    <name type="synonym">Abyssinian cabbage</name>
    <dbReference type="NCBI Taxonomy" id="52824"/>
    <lineage>
        <taxon>Eukaryota</taxon>
        <taxon>Viridiplantae</taxon>
        <taxon>Streptophyta</taxon>
        <taxon>Embryophyta</taxon>
        <taxon>Tracheophyta</taxon>
        <taxon>Spermatophyta</taxon>
        <taxon>Magnoliopsida</taxon>
        <taxon>eudicotyledons</taxon>
        <taxon>Gunneridae</taxon>
        <taxon>Pentapetalae</taxon>
        <taxon>rosids</taxon>
        <taxon>malvids</taxon>
        <taxon>Brassicales</taxon>
        <taxon>Brassicaceae</taxon>
        <taxon>Brassiceae</taxon>
        <taxon>Brassica</taxon>
    </lineage>
</organism>
<protein>
    <submittedName>
        <fullName evidence="2">Uncharacterized protein</fullName>
    </submittedName>
</protein>
<gene>
    <name evidence="2" type="ORF">Bca52824_005852</name>
</gene>
<feature type="signal peptide" evidence="1">
    <location>
        <begin position="1"/>
        <end position="24"/>
    </location>
</feature>
<evidence type="ECO:0000256" key="1">
    <source>
        <dbReference type="SAM" id="SignalP"/>
    </source>
</evidence>
<dbReference type="EMBL" id="JAAMPC010000001">
    <property type="protein sequence ID" value="KAG2334672.1"/>
    <property type="molecule type" value="Genomic_DNA"/>
</dbReference>
<sequence>MARTMIGPLEVLPAILVFPLRVSASPSLGTIYEEKDDEKFIQPEIKAREL</sequence>
<accession>A0A8X8BGL4</accession>
<keyword evidence="3" id="KW-1185">Reference proteome</keyword>